<organism evidence="2 3">
    <name type="scientific">Hymenobacter ginsengisoli</name>
    <dbReference type="NCBI Taxonomy" id="1051626"/>
    <lineage>
        <taxon>Bacteria</taxon>
        <taxon>Pseudomonadati</taxon>
        <taxon>Bacteroidota</taxon>
        <taxon>Cytophagia</taxon>
        <taxon>Cytophagales</taxon>
        <taxon>Hymenobacteraceae</taxon>
        <taxon>Hymenobacter</taxon>
    </lineage>
</organism>
<sequence length="161" mass="16873">MKKLLLLPLGAAFGLLSLGVLPGCGSRNTTASATPEAASPAAQAHALEDSLLAHHELAMQQTERLFALKAQLTAAKVPASAPIQAKMQTADRAMMTWMHQYQAPDSAAPAAQRLAYLQDQQKQLTAIEQQLRTTLDSAQATLGRATAPKAAAPAPTAAQPK</sequence>
<dbReference type="Proteomes" id="UP001501243">
    <property type="component" value="Unassembled WGS sequence"/>
</dbReference>
<dbReference type="RefSeq" id="WP_208133455.1">
    <property type="nucleotide sequence ID" value="NZ_BAABGQ010000005.1"/>
</dbReference>
<reference evidence="3" key="1">
    <citation type="journal article" date="2019" name="Int. J. Syst. Evol. Microbiol.">
        <title>The Global Catalogue of Microorganisms (GCM) 10K type strain sequencing project: providing services to taxonomists for standard genome sequencing and annotation.</title>
        <authorList>
            <consortium name="The Broad Institute Genomics Platform"/>
            <consortium name="The Broad Institute Genome Sequencing Center for Infectious Disease"/>
            <person name="Wu L."/>
            <person name="Ma J."/>
        </authorList>
    </citation>
    <scope>NUCLEOTIDE SEQUENCE [LARGE SCALE GENOMIC DNA]</scope>
    <source>
        <strain evidence="3">JCM 17841</strain>
    </source>
</reference>
<evidence type="ECO:0000256" key="1">
    <source>
        <dbReference type="SAM" id="MobiDB-lite"/>
    </source>
</evidence>
<accession>A0ABP8Q6A1</accession>
<evidence type="ECO:0000313" key="3">
    <source>
        <dbReference type="Proteomes" id="UP001501243"/>
    </source>
</evidence>
<name>A0ABP8Q6A1_9BACT</name>
<evidence type="ECO:0008006" key="4">
    <source>
        <dbReference type="Google" id="ProtNLM"/>
    </source>
</evidence>
<evidence type="ECO:0000313" key="2">
    <source>
        <dbReference type="EMBL" id="GAA4497955.1"/>
    </source>
</evidence>
<protein>
    <recommendedName>
        <fullName evidence="4">Viral A-type inclusion protein</fullName>
    </recommendedName>
</protein>
<keyword evidence="3" id="KW-1185">Reference proteome</keyword>
<proteinExistence type="predicted"/>
<comment type="caution">
    <text evidence="2">The sequence shown here is derived from an EMBL/GenBank/DDBJ whole genome shotgun (WGS) entry which is preliminary data.</text>
</comment>
<dbReference type="EMBL" id="BAABGQ010000005">
    <property type="protein sequence ID" value="GAA4497955.1"/>
    <property type="molecule type" value="Genomic_DNA"/>
</dbReference>
<feature type="compositionally biased region" description="Low complexity" evidence="1">
    <location>
        <begin position="145"/>
        <end position="161"/>
    </location>
</feature>
<gene>
    <name evidence="2" type="ORF">GCM10023172_13840</name>
</gene>
<feature type="region of interest" description="Disordered" evidence="1">
    <location>
        <begin position="140"/>
        <end position="161"/>
    </location>
</feature>